<reference evidence="2 3" key="1">
    <citation type="submission" date="2015-12" db="EMBL/GenBank/DDBJ databases">
        <title>Draft genome sequence of Mesorhizobium sp. UFLA 01-765, a multitolerant efficient symbiont and plant-growth promoting strain isolated from Zn-mining soil using Leucaena leucocephala as a trap plant.</title>
        <authorList>
            <person name="Rangel W.M."/>
            <person name="Thijs S."/>
            <person name="Longatti S.M."/>
            <person name="Moreira F.M."/>
            <person name="Weyens N."/>
            <person name="Vangronsveld J."/>
            <person name="Van Hamme J.D."/>
            <person name="Bottos E.M."/>
            <person name="Rineau F."/>
        </authorList>
    </citation>
    <scope>NUCLEOTIDE SEQUENCE [LARGE SCALE GENOMIC DNA]</scope>
    <source>
        <strain evidence="2 3">UFLA 01-765</strain>
    </source>
</reference>
<name>A0A101KTM7_RHILI</name>
<evidence type="ECO:0000313" key="2">
    <source>
        <dbReference type="EMBL" id="KUM26700.1"/>
    </source>
</evidence>
<evidence type="ECO:0000313" key="3">
    <source>
        <dbReference type="Proteomes" id="UP000053176"/>
    </source>
</evidence>
<protein>
    <submittedName>
        <fullName evidence="2">Uncharacterized protein</fullName>
    </submittedName>
</protein>
<feature type="chain" id="PRO_5007099227" evidence="1">
    <location>
        <begin position="23"/>
        <end position="122"/>
    </location>
</feature>
<comment type="caution">
    <text evidence="2">The sequence shown here is derived from an EMBL/GenBank/DDBJ whole genome shotgun (WGS) entry which is preliminary data.</text>
</comment>
<sequence length="122" mass="12805">MLMQVRLFGFAVALSLPAAASAASEPTVVSCKFEHLPPMLLTFRGGMGANNNTLQVGQAPPVALSVGSSLMVAEIGAQELTFSLRMPASVSIAAPGNDTITYYGDCISSQQPKEKRPKELAH</sequence>
<organism evidence="2 3">
    <name type="scientific">Rhizobium loti</name>
    <name type="common">Mesorhizobium loti</name>
    <dbReference type="NCBI Taxonomy" id="381"/>
    <lineage>
        <taxon>Bacteria</taxon>
        <taxon>Pseudomonadati</taxon>
        <taxon>Pseudomonadota</taxon>
        <taxon>Alphaproteobacteria</taxon>
        <taxon>Hyphomicrobiales</taxon>
        <taxon>Phyllobacteriaceae</taxon>
        <taxon>Mesorhizobium</taxon>
    </lineage>
</organism>
<proteinExistence type="predicted"/>
<accession>A0A101KTM7</accession>
<feature type="signal peptide" evidence="1">
    <location>
        <begin position="1"/>
        <end position="22"/>
    </location>
</feature>
<dbReference type="AlphaFoldDB" id="A0A101KTM7"/>
<dbReference type="OrthoDB" id="8451572at2"/>
<dbReference type="Proteomes" id="UP000053176">
    <property type="component" value="Unassembled WGS sequence"/>
</dbReference>
<gene>
    <name evidence="2" type="ORF">AU467_20450</name>
</gene>
<keyword evidence="1" id="KW-0732">Signal</keyword>
<evidence type="ECO:0000256" key="1">
    <source>
        <dbReference type="SAM" id="SignalP"/>
    </source>
</evidence>
<dbReference type="EMBL" id="LPWA01000103">
    <property type="protein sequence ID" value="KUM26700.1"/>
    <property type="molecule type" value="Genomic_DNA"/>
</dbReference>